<evidence type="ECO:0000259" key="2">
    <source>
        <dbReference type="Pfam" id="PF15072"/>
    </source>
</evidence>
<feature type="domain" description="Homologous recombination OB-fold protein OB-fold" evidence="2">
    <location>
        <begin position="394"/>
        <end position="476"/>
    </location>
</feature>
<dbReference type="InParanoid" id="A7SFF9"/>
<accession>A7SFF9</accession>
<dbReference type="OrthoDB" id="21443at2759"/>
<protein>
    <recommendedName>
        <fullName evidence="2">Homologous recombination OB-fold protein OB-fold domain-containing protein</fullName>
    </recommendedName>
</protein>
<proteinExistence type="predicted"/>
<evidence type="ECO:0000256" key="1">
    <source>
        <dbReference type="SAM" id="MobiDB-lite"/>
    </source>
</evidence>
<dbReference type="Pfam" id="PF15072">
    <property type="entry name" value="HROB"/>
    <property type="match status" value="1"/>
</dbReference>
<feature type="region of interest" description="Disordered" evidence="1">
    <location>
        <begin position="480"/>
        <end position="505"/>
    </location>
</feature>
<dbReference type="PhylomeDB" id="A7SFF9"/>
<dbReference type="PANTHER" id="PTHR14523">
    <property type="entry name" value="UNCHARACTERIZED PROTEIN C17ORF53 HOMOLOG"/>
    <property type="match status" value="1"/>
</dbReference>
<feature type="region of interest" description="Disordered" evidence="1">
    <location>
        <begin position="203"/>
        <end position="353"/>
    </location>
</feature>
<dbReference type="InterPro" id="IPR058570">
    <property type="entry name" value="HROB_OB"/>
</dbReference>
<evidence type="ECO:0000313" key="4">
    <source>
        <dbReference type="Proteomes" id="UP000001593"/>
    </source>
</evidence>
<evidence type="ECO:0000313" key="3">
    <source>
        <dbReference type="EMBL" id="EDO37571.1"/>
    </source>
</evidence>
<dbReference type="PANTHER" id="PTHR14523:SF1">
    <property type="entry name" value="HOMOLOGOUS RECOMBINATION OB-FOLD PROTEIN"/>
    <property type="match status" value="1"/>
</dbReference>
<dbReference type="OMA" id="PQRINDN"/>
<dbReference type="AlphaFoldDB" id="A7SFF9"/>
<dbReference type="GO" id="GO:0000725">
    <property type="term" value="P:recombinational repair"/>
    <property type="evidence" value="ECO:0007669"/>
    <property type="project" value="InterPro"/>
</dbReference>
<dbReference type="HOGENOM" id="CLU_488622_0_0_1"/>
<dbReference type="InterPro" id="IPR028045">
    <property type="entry name" value="HROB"/>
</dbReference>
<feature type="compositionally biased region" description="Polar residues" evidence="1">
    <location>
        <begin position="219"/>
        <end position="239"/>
    </location>
</feature>
<dbReference type="EMBL" id="DS469644">
    <property type="protein sequence ID" value="EDO37571.1"/>
    <property type="molecule type" value="Genomic_DNA"/>
</dbReference>
<feature type="compositionally biased region" description="Polar residues" evidence="1">
    <location>
        <begin position="317"/>
        <end position="348"/>
    </location>
</feature>
<reference evidence="3 4" key="1">
    <citation type="journal article" date="2007" name="Science">
        <title>Sea anemone genome reveals ancestral eumetazoan gene repertoire and genomic organization.</title>
        <authorList>
            <person name="Putnam N.H."/>
            <person name="Srivastava M."/>
            <person name="Hellsten U."/>
            <person name="Dirks B."/>
            <person name="Chapman J."/>
            <person name="Salamov A."/>
            <person name="Terry A."/>
            <person name="Shapiro H."/>
            <person name="Lindquist E."/>
            <person name="Kapitonov V.V."/>
            <person name="Jurka J."/>
            <person name="Genikhovich G."/>
            <person name="Grigoriev I.V."/>
            <person name="Lucas S.M."/>
            <person name="Steele R.E."/>
            <person name="Finnerty J.R."/>
            <person name="Technau U."/>
            <person name="Martindale M.Q."/>
            <person name="Rokhsar D.S."/>
        </authorList>
    </citation>
    <scope>NUCLEOTIDE SEQUENCE [LARGE SCALE GENOMIC DNA]</scope>
    <source>
        <strain evidence="4">CH2 X CH6</strain>
    </source>
</reference>
<name>A7SFF9_NEMVE</name>
<feature type="compositionally biased region" description="Basic and acidic residues" evidence="1">
    <location>
        <begin position="267"/>
        <end position="277"/>
    </location>
</feature>
<sequence>MSALFAIDEDDLDLAVNDEEFLLAACGITPNTYSTTSTNGSYHTQAKAQSHDKIVAASHTQTTSARLTQAKAARHDCNQSSNITGISSVTQFKRTPLESLAKDPFKLKIQQLSEKTVEEPLSKRFATETNFPMCFTTNSTKDSFTENDITNVFDTGSQNKLLTTRTSQQDKALHQKTIVNRNTLPSGSSTRVFSQSKLLNSRNANHSAVLHSKSKETPQRINDNFPAGTTNTTPGQAYTETPRRDKFRVPGVSNNECLPRRSNPKTPKTDNDNEALKKNKNITPRRSDTPSREYSITPRRSQRKFPGPAGLLPKLTPGQNIAESNVPNVSPISRRTSPTIQTPVLQSSSEDEDFNRDPWLSMYKEFIENAPSVMRYTVGKVLKEAAAQNLKHGKVPCLCVLMKTFSPIGADASILLKDPTGEIHGTLHRKVLEEYQTELGTGAGLILKQVSVFSPSPRKHYLNITPGNILQIFSPNSTLSTGSQPLTTQTTQPLSSQRLQSSQRSVAGDDFSTQELFLNDTSQQCSSNVAVEVPKENFDDLLQGLDEDDLFDDSLMAF</sequence>
<dbReference type="Proteomes" id="UP000001593">
    <property type="component" value="Unassembled WGS sequence"/>
</dbReference>
<organism evidence="3 4">
    <name type="scientific">Nematostella vectensis</name>
    <name type="common">Starlet sea anemone</name>
    <dbReference type="NCBI Taxonomy" id="45351"/>
    <lineage>
        <taxon>Eukaryota</taxon>
        <taxon>Metazoa</taxon>
        <taxon>Cnidaria</taxon>
        <taxon>Anthozoa</taxon>
        <taxon>Hexacorallia</taxon>
        <taxon>Actiniaria</taxon>
        <taxon>Edwardsiidae</taxon>
        <taxon>Nematostella</taxon>
    </lineage>
</organism>
<gene>
    <name evidence="3" type="ORF">NEMVEDRAFT_v1g244894</name>
</gene>
<dbReference type="KEGG" id="nve:5509072"/>
<keyword evidence="4" id="KW-1185">Reference proteome</keyword>